<sequence>MSQHDMILANADGATFRADLNSALAALATTSKGSTRPSTISAGQLWLDDNSPSSSRWTLYLYDGSDDIALGEFDTSANVFYATAPTASADTNTTQVATTAFVLGQAASQNELEAASSTTKLASPGRMKYHPGVAKAWINFTPSNPPVIQRSHNVASISRTGAGDYNITLTEGTSDTACAVFASSDTFGLVAVPTQTSTTVFRVRFHDADTASTLADPTRASLIVYGDF</sequence>
<dbReference type="RefSeq" id="WP_145270108.1">
    <property type="nucleotide sequence ID" value="NZ_CP036426.1"/>
</dbReference>
<evidence type="ECO:0000313" key="1">
    <source>
        <dbReference type="EMBL" id="QDV34892.1"/>
    </source>
</evidence>
<dbReference type="Proteomes" id="UP000317835">
    <property type="component" value="Chromosome"/>
</dbReference>
<name>A0A518H232_9BACT</name>
<dbReference type="KEGG" id="tpla:ElP_27890"/>
<proteinExistence type="predicted"/>
<evidence type="ECO:0000313" key="2">
    <source>
        <dbReference type="Proteomes" id="UP000317835"/>
    </source>
</evidence>
<organism evidence="1 2">
    <name type="scientific">Tautonia plasticadhaerens</name>
    <dbReference type="NCBI Taxonomy" id="2527974"/>
    <lineage>
        <taxon>Bacteria</taxon>
        <taxon>Pseudomonadati</taxon>
        <taxon>Planctomycetota</taxon>
        <taxon>Planctomycetia</taxon>
        <taxon>Isosphaerales</taxon>
        <taxon>Isosphaeraceae</taxon>
        <taxon>Tautonia</taxon>
    </lineage>
</organism>
<dbReference type="AlphaFoldDB" id="A0A518H232"/>
<protein>
    <submittedName>
        <fullName evidence="1">Uncharacterized protein</fullName>
    </submittedName>
</protein>
<reference evidence="1 2" key="1">
    <citation type="submission" date="2019-02" db="EMBL/GenBank/DDBJ databases">
        <title>Deep-cultivation of Planctomycetes and their phenomic and genomic characterization uncovers novel biology.</title>
        <authorList>
            <person name="Wiegand S."/>
            <person name="Jogler M."/>
            <person name="Boedeker C."/>
            <person name="Pinto D."/>
            <person name="Vollmers J."/>
            <person name="Rivas-Marin E."/>
            <person name="Kohn T."/>
            <person name="Peeters S.H."/>
            <person name="Heuer A."/>
            <person name="Rast P."/>
            <person name="Oberbeckmann S."/>
            <person name="Bunk B."/>
            <person name="Jeske O."/>
            <person name="Meyerdierks A."/>
            <person name="Storesund J.E."/>
            <person name="Kallscheuer N."/>
            <person name="Luecker S."/>
            <person name="Lage O.M."/>
            <person name="Pohl T."/>
            <person name="Merkel B.J."/>
            <person name="Hornburger P."/>
            <person name="Mueller R.-W."/>
            <person name="Bruemmer F."/>
            <person name="Labrenz M."/>
            <person name="Spormann A.M."/>
            <person name="Op den Camp H."/>
            <person name="Overmann J."/>
            <person name="Amann R."/>
            <person name="Jetten M.S.M."/>
            <person name="Mascher T."/>
            <person name="Medema M.H."/>
            <person name="Devos D.P."/>
            <person name="Kaster A.-K."/>
            <person name="Ovreas L."/>
            <person name="Rohde M."/>
            <person name="Galperin M.Y."/>
            <person name="Jogler C."/>
        </authorList>
    </citation>
    <scope>NUCLEOTIDE SEQUENCE [LARGE SCALE GENOMIC DNA]</scope>
    <source>
        <strain evidence="1 2">ElP</strain>
    </source>
</reference>
<dbReference type="EMBL" id="CP036426">
    <property type="protein sequence ID" value="QDV34892.1"/>
    <property type="molecule type" value="Genomic_DNA"/>
</dbReference>
<dbReference type="OrthoDB" id="292632at2"/>
<accession>A0A518H232</accession>
<keyword evidence="2" id="KW-1185">Reference proteome</keyword>
<gene>
    <name evidence="1" type="ORF">ElP_27890</name>
</gene>